<dbReference type="GO" id="GO:0005829">
    <property type="term" value="C:cytosol"/>
    <property type="evidence" value="ECO:0007669"/>
    <property type="project" value="TreeGrafter"/>
</dbReference>
<evidence type="ECO:0000313" key="18">
    <source>
        <dbReference type="Proteomes" id="UP000045175"/>
    </source>
</evidence>
<dbReference type="PROSITE" id="PS00907">
    <property type="entry name" value="UROD_2"/>
    <property type="match status" value="1"/>
</dbReference>
<keyword evidence="7 8" id="KW-0627">Porphyrin biosynthesis</keyword>
<reference evidence="16" key="3">
    <citation type="submission" date="2014-12" db="EMBL/GenBank/DDBJ databases">
        <authorList>
            <person name="Smet A."/>
        </authorList>
    </citation>
    <scope>NUCLEOTIDE SEQUENCE [LARGE SCALE GENOMIC DNA]</scope>
</reference>
<dbReference type="Proteomes" id="UP000045175">
    <property type="component" value="Unassembled WGS sequence"/>
</dbReference>
<sequence length="340" mass="38045">MIFIDACFRQETPYTPIWLMRQAGRYLSEYQEVRKQAKSFLDLCADVKRATEVTLQPIEILDVDAAILFSDILLLPHAMGLPLEFIPGFGPKFTQTITSLEDIRALKRGAYKDLGFVYEIVSSVRSALGKSKALIGFSGAPWTLATYMLEGQGSKTYSQSKKILYSQPEAAHALLEALSQEIIHYLDAQAQAGANALMLFDSWAGALELEAYLDFGWDYVQKITKTLKAKHPKTPLIVFPKGVGAYLGHLKGDFEVFGCDWGVPLKFAKEMLGDRYVLQGNLEPARLYSQEAMVEGVKRIFEVMGKRAGFIFNLGHGMLPDLPRAHATQLVRLVREISQR</sequence>
<evidence type="ECO:0000259" key="12">
    <source>
        <dbReference type="PROSITE" id="PS00907"/>
    </source>
</evidence>
<feature type="site" description="Transition state stabilizer" evidence="8">
    <location>
        <position position="71"/>
    </location>
</feature>
<evidence type="ECO:0000313" key="14">
    <source>
        <dbReference type="EMBL" id="CRF42456.1"/>
    </source>
</evidence>
<protein>
    <recommendedName>
        <fullName evidence="3 8">Uroporphyrinogen decarboxylase</fullName>
        <shortName evidence="8">UPD</shortName>
        <shortName evidence="8">URO-D</shortName>
        <ecNumber evidence="3 8">4.1.1.37</ecNumber>
    </recommendedName>
</protein>
<dbReference type="PANTHER" id="PTHR21091">
    <property type="entry name" value="METHYLTETRAHYDROFOLATE:HOMOCYSTEINE METHYLTRANSFERASE RELATED"/>
    <property type="match status" value="1"/>
</dbReference>
<keyword evidence="5 8" id="KW-0210">Decarboxylase</keyword>
<dbReference type="RefSeq" id="WP_053941095.1">
    <property type="nucleotide sequence ID" value="NZ_CDMH01000030.1"/>
</dbReference>
<comment type="subcellular location">
    <subcellularLocation>
        <location evidence="8">Cytoplasm</location>
    </subcellularLocation>
</comment>
<evidence type="ECO:0000256" key="7">
    <source>
        <dbReference type="ARBA" id="ARBA00023244"/>
    </source>
</evidence>
<dbReference type="HAMAP" id="MF_00218">
    <property type="entry name" value="URO_D"/>
    <property type="match status" value="1"/>
</dbReference>
<dbReference type="UniPathway" id="UPA00251">
    <property type="reaction ID" value="UER00321"/>
</dbReference>
<comment type="caution">
    <text evidence="8">Lacks conserved residue(s) required for the propagation of feature annotation.</text>
</comment>
<feature type="domain" description="Uroporphyrinogen decarboxylase (URO-D)" evidence="11">
    <location>
        <begin position="16"/>
        <end position="25"/>
    </location>
</feature>
<comment type="catalytic activity">
    <reaction evidence="8 9">
        <text>uroporphyrinogen III + 4 H(+) = coproporphyrinogen III + 4 CO2</text>
        <dbReference type="Rhea" id="RHEA:19865"/>
        <dbReference type="ChEBI" id="CHEBI:15378"/>
        <dbReference type="ChEBI" id="CHEBI:16526"/>
        <dbReference type="ChEBI" id="CHEBI:57308"/>
        <dbReference type="ChEBI" id="CHEBI:57309"/>
        <dbReference type="EC" id="4.1.1.37"/>
    </reaction>
</comment>
<dbReference type="EMBL" id="CDMH01000030">
    <property type="protein sequence ID" value="CRF42456.1"/>
    <property type="molecule type" value="Genomic_DNA"/>
</dbReference>
<evidence type="ECO:0000256" key="2">
    <source>
        <dbReference type="ARBA" id="ARBA00009935"/>
    </source>
</evidence>
<feature type="domain" description="Uroporphyrinogen decarboxylase (URO-D)" evidence="12">
    <location>
        <begin position="135"/>
        <end position="151"/>
    </location>
</feature>
<organism evidence="13 16">
    <name type="scientific">Helicobacter ailurogastricus</name>
    <dbReference type="NCBI Taxonomy" id="1578720"/>
    <lineage>
        <taxon>Bacteria</taxon>
        <taxon>Pseudomonadati</taxon>
        <taxon>Campylobacterota</taxon>
        <taxon>Epsilonproteobacteria</taxon>
        <taxon>Campylobacterales</taxon>
        <taxon>Helicobacteraceae</taxon>
        <taxon>Helicobacter</taxon>
    </lineage>
</organism>
<proteinExistence type="inferred from homology"/>
<dbReference type="PROSITE" id="PS00906">
    <property type="entry name" value="UROD_1"/>
    <property type="match status" value="1"/>
</dbReference>
<dbReference type="FunFam" id="3.20.20.210:FF:000007">
    <property type="entry name" value="Uroporphyrinogen decarboxylase"/>
    <property type="match status" value="1"/>
</dbReference>
<dbReference type="EMBL" id="CDMN01000006">
    <property type="protein sequence ID" value="CRF43650.1"/>
    <property type="molecule type" value="Genomic_DNA"/>
</dbReference>
<dbReference type="Pfam" id="PF01208">
    <property type="entry name" value="URO-D"/>
    <property type="match status" value="1"/>
</dbReference>
<comment type="pathway">
    <text evidence="1 8 9">Porphyrin-containing compound metabolism; protoporphyrin-IX biosynthesis; coproporphyrinogen-III from 5-aminolevulinate: step 4/4.</text>
</comment>
<comment type="function">
    <text evidence="8">Catalyzes the decarboxylation of four acetate groups of uroporphyrinogen-III to yield coproporphyrinogen-III.</text>
</comment>
<accession>A0A0K2X2M6</accession>
<dbReference type="InterPro" id="IPR038071">
    <property type="entry name" value="UROD/MetE-like_sf"/>
</dbReference>
<feature type="binding site" evidence="8">
    <location>
        <position position="316"/>
    </location>
    <ligand>
        <name>substrate</name>
    </ligand>
</feature>
<reference evidence="17 18" key="2">
    <citation type="submission" date="2014-12" db="EMBL/GenBank/DDBJ databases">
        <authorList>
            <person name="Jaenicke S."/>
        </authorList>
    </citation>
    <scope>NUCLEOTIDE SEQUENCE [LARGE SCALE GENOMIC DNA]</scope>
</reference>
<evidence type="ECO:0000256" key="5">
    <source>
        <dbReference type="ARBA" id="ARBA00022793"/>
    </source>
</evidence>
<gene>
    <name evidence="8" type="primary">hemE</name>
    <name evidence="13" type="ORF">HAL011_05130</name>
    <name evidence="14" type="ORF">HAL013_06370</name>
    <name evidence="15" type="ORF">HAL09_01970</name>
</gene>
<name>A0A0K2X2M6_9HELI</name>
<evidence type="ECO:0000313" key="16">
    <source>
        <dbReference type="Proteomes" id="UP000038622"/>
    </source>
</evidence>
<dbReference type="EC" id="4.1.1.37" evidence="3 8"/>
<dbReference type="InterPro" id="IPR006361">
    <property type="entry name" value="Uroporphyrinogen_deCO2ase_HemE"/>
</dbReference>
<dbReference type="InterPro" id="IPR000257">
    <property type="entry name" value="Uroporphyrinogen_deCOase"/>
</dbReference>
<dbReference type="OrthoDB" id="9806656at2"/>
<dbReference type="GO" id="GO:0019353">
    <property type="term" value="P:protoporphyrinogen IX biosynthetic process from glutamate"/>
    <property type="evidence" value="ECO:0007669"/>
    <property type="project" value="TreeGrafter"/>
</dbReference>
<evidence type="ECO:0000256" key="1">
    <source>
        <dbReference type="ARBA" id="ARBA00004804"/>
    </source>
</evidence>
<evidence type="ECO:0000313" key="17">
    <source>
        <dbReference type="Proteomes" id="UP000041394"/>
    </source>
</evidence>
<dbReference type="AlphaFoldDB" id="A0A0K2X2M6"/>
<evidence type="ECO:0000256" key="4">
    <source>
        <dbReference type="ARBA" id="ARBA00022490"/>
    </source>
</evidence>
<feature type="binding site" evidence="8">
    <location>
        <position position="147"/>
    </location>
    <ligand>
        <name>substrate</name>
    </ligand>
</feature>
<dbReference type="NCBIfam" id="TIGR01464">
    <property type="entry name" value="hemE"/>
    <property type="match status" value="1"/>
</dbReference>
<reference evidence="13" key="1">
    <citation type="submission" date="2014-12" db="EMBL/GenBank/DDBJ databases">
        <title>Whole genome sequences of four Staphylococcus schleiferi canine isolates.</title>
        <authorList>
            <person name="Misic A.M."/>
            <person name="Cain C."/>
            <person name="Morris D.O."/>
            <person name="Rankin S."/>
            <person name="Beiting D."/>
        </authorList>
    </citation>
    <scope>NUCLEOTIDE SEQUENCE</scope>
    <source>
        <strain evidence="13">ASB11</strain>
        <strain evidence="14">ASB13</strain>
        <strain evidence="15">ASB9</strain>
    </source>
</reference>
<evidence type="ECO:0000313" key="15">
    <source>
        <dbReference type="EMBL" id="CRF43650.1"/>
    </source>
</evidence>
<feature type="binding site" evidence="8">
    <location>
        <position position="71"/>
    </location>
    <ligand>
        <name>substrate</name>
    </ligand>
</feature>
<evidence type="ECO:0000256" key="8">
    <source>
        <dbReference type="HAMAP-Rule" id="MF_00218"/>
    </source>
</evidence>
<dbReference type="EMBL" id="CDML01000012">
    <property type="protein sequence ID" value="CRF40750.1"/>
    <property type="molecule type" value="Genomic_DNA"/>
</dbReference>
<feature type="binding site" evidence="8">
    <location>
        <position position="202"/>
    </location>
    <ligand>
        <name>substrate</name>
    </ligand>
</feature>
<dbReference type="GO" id="GO:0004853">
    <property type="term" value="F:uroporphyrinogen decarboxylase activity"/>
    <property type="evidence" value="ECO:0007669"/>
    <property type="project" value="UniProtKB-UniRule"/>
</dbReference>
<evidence type="ECO:0000256" key="3">
    <source>
        <dbReference type="ARBA" id="ARBA00012288"/>
    </source>
</evidence>
<dbReference type="STRING" id="1578720.HAL011_05130"/>
<dbReference type="CDD" id="cd00717">
    <property type="entry name" value="URO-D"/>
    <property type="match status" value="1"/>
</dbReference>
<keyword evidence="4 8" id="KW-0963">Cytoplasm</keyword>
<comment type="subunit">
    <text evidence="8">Homodimer.</text>
</comment>
<comment type="similarity">
    <text evidence="2 8 10">Belongs to the uroporphyrinogen decarboxylase family.</text>
</comment>
<evidence type="ECO:0000313" key="13">
    <source>
        <dbReference type="EMBL" id="CRF40750.1"/>
    </source>
</evidence>
<dbReference type="Proteomes" id="UP000038622">
    <property type="component" value="Unassembled WGS sequence"/>
</dbReference>
<keyword evidence="6 8" id="KW-0456">Lyase</keyword>
<dbReference type="SUPFAM" id="SSF51726">
    <property type="entry name" value="UROD/MetE-like"/>
    <property type="match status" value="1"/>
</dbReference>
<keyword evidence="16" id="KW-1185">Reference proteome</keyword>
<dbReference type="PANTHER" id="PTHR21091:SF169">
    <property type="entry name" value="UROPORPHYRINOGEN DECARBOXYLASE"/>
    <property type="match status" value="1"/>
</dbReference>
<evidence type="ECO:0000256" key="10">
    <source>
        <dbReference type="RuleBase" id="RU004169"/>
    </source>
</evidence>
<evidence type="ECO:0000256" key="9">
    <source>
        <dbReference type="RuleBase" id="RU000554"/>
    </source>
</evidence>
<evidence type="ECO:0000256" key="6">
    <source>
        <dbReference type="ARBA" id="ARBA00023239"/>
    </source>
</evidence>
<dbReference type="Proteomes" id="UP000041394">
    <property type="component" value="Unassembled WGS sequence"/>
</dbReference>
<dbReference type="Gene3D" id="3.20.20.210">
    <property type="match status" value="1"/>
</dbReference>
<evidence type="ECO:0000259" key="11">
    <source>
        <dbReference type="PROSITE" id="PS00906"/>
    </source>
</evidence>
<feature type="binding site" evidence="8">
    <location>
        <begin position="21"/>
        <end position="25"/>
    </location>
    <ligand>
        <name>substrate</name>
    </ligand>
</feature>